<gene>
    <name evidence="1" type="ORF">PAM7066_01364</name>
</gene>
<dbReference type="OrthoDB" id="7998346at2"/>
<organism evidence="1 2">
    <name type="scientific">Palleronia marisminoris</name>
    <dbReference type="NCBI Taxonomy" id="315423"/>
    <lineage>
        <taxon>Bacteria</taxon>
        <taxon>Pseudomonadati</taxon>
        <taxon>Pseudomonadota</taxon>
        <taxon>Alphaproteobacteria</taxon>
        <taxon>Rhodobacterales</taxon>
        <taxon>Roseobacteraceae</taxon>
        <taxon>Palleronia</taxon>
    </lineage>
</organism>
<sequence>MTKTFSVTVYPEPLSGEYLTVSDALNQVLDMIEALERSESIEGSDRKIVWRLTEAHTNSPPFTLVAEPYPVRPDMSVAMEAGRVSGILSKDVGNLLNGQVGGVVFDALPALKRIIGRNTKHIARTEVLISGKEAFIIRPQNARMAMAAIERAEIAERESAPDWTRTEFGTVEGEISGLTRWNGKPALDIIERLSEKKFTCVLSDELSEKVGPEHKWNEVWDGRRVHITGALYYNADGDLKRADASEFEEVPWTDVSVNDLKSLDVLGEKTMQEHLDEIRGEAFG</sequence>
<reference evidence="1 2" key="1">
    <citation type="submission" date="2017-03" db="EMBL/GenBank/DDBJ databases">
        <authorList>
            <person name="Afonso C.L."/>
            <person name="Miller P.J."/>
            <person name="Scott M.A."/>
            <person name="Spackman E."/>
            <person name="Goraichik I."/>
            <person name="Dimitrov K.M."/>
            <person name="Suarez D.L."/>
            <person name="Swayne D.E."/>
        </authorList>
    </citation>
    <scope>NUCLEOTIDE SEQUENCE [LARGE SCALE GENOMIC DNA]</scope>
    <source>
        <strain evidence="1 2">CECT 7066</strain>
    </source>
</reference>
<keyword evidence="2" id="KW-1185">Reference proteome</keyword>
<evidence type="ECO:0000313" key="1">
    <source>
        <dbReference type="EMBL" id="SLN33489.1"/>
    </source>
</evidence>
<protein>
    <submittedName>
        <fullName evidence="1">Uncharacterized protein</fullName>
    </submittedName>
</protein>
<dbReference type="RefSeq" id="WP_085853379.1">
    <property type="nucleotide sequence ID" value="NZ_FOPF01000003.1"/>
</dbReference>
<evidence type="ECO:0000313" key="2">
    <source>
        <dbReference type="Proteomes" id="UP000193870"/>
    </source>
</evidence>
<accession>A0A1Y5S762</accession>
<name>A0A1Y5S762_9RHOB</name>
<dbReference type="EMBL" id="FWFV01000003">
    <property type="protein sequence ID" value="SLN33489.1"/>
    <property type="molecule type" value="Genomic_DNA"/>
</dbReference>
<proteinExistence type="predicted"/>
<dbReference type="AlphaFoldDB" id="A0A1Y5S762"/>
<dbReference type="Proteomes" id="UP000193870">
    <property type="component" value="Unassembled WGS sequence"/>
</dbReference>